<sequence length="392" mass="43411">MHNTFAQVRHLKCKFCWAVPASLLQLPAVCDFFDQQPDQNTFDELHWYAHYMQQALMDLATLWPRTNSPVPTLLAGVPSSDYMLDGEMYNPTYEADIDTDDLEAWSSMHKSDAETKLYSFNDHLGYSEDDLSDLAQIKQEPVADPILPWTPSAHSISPDAAPAPPSPLQTLTPLPTPLRKILKSQVPFPYDAALVSGGAHLLLMRLSEGLIPPSVGLDTMSDVQHRGIVQYKGRKGGKKGEGEVNDAFLVIKTSGQGVTASNINSVYQGLSNINTFSVCLVCSLIPGGYPCHFLPGSKNCTHCEKRHLKCSNSLSVEELELMFQQLLPFFSGSMPALVDNFALLKSFLSKATWEQAEAATSIKIVHQILNHLRVAAPDPQCFLQLIWLWNGR</sequence>
<accession>V2W310</accession>
<reference evidence="1 2" key="1">
    <citation type="journal article" date="2014" name="BMC Genomics">
        <title>Genome and secretome analysis of the hemibiotrophic fungal pathogen, Moniliophthora roreri, which causes frosty pod rot disease of cacao: mechanisms of the biotrophic and necrotrophic phases.</title>
        <authorList>
            <person name="Meinhardt L.W."/>
            <person name="Costa G.G.L."/>
            <person name="Thomazella D.P.T."/>
            <person name="Teixeira P.J.P.L."/>
            <person name="Carazzolle M.F."/>
            <person name="Schuster S.C."/>
            <person name="Carlson J.E."/>
            <person name="Guiltinan M.J."/>
            <person name="Mieczkowski P."/>
            <person name="Farmer A."/>
            <person name="Ramaraj T."/>
            <person name="Crozier J."/>
            <person name="Davis R.E."/>
            <person name="Shao J."/>
            <person name="Melnick R.L."/>
            <person name="Pereira G.A.G."/>
            <person name="Bailey B.A."/>
        </authorList>
    </citation>
    <scope>NUCLEOTIDE SEQUENCE [LARGE SCALE GENOMIC DNA]</scope>
    <source>
        <strain evidence="1 2">MCA 2997</strain>
    </source>
</reference>
<evidence type="ECO:0000313" key="1">
    <source>
        <dbReference type="EMBL" id="ESK81173.1"/>
    </source>
</evidence>
<organism evidence="1 2">
    <name type="scientific">Moniliophthora roreri (strain MCA 2997)</name>
    <name type="common">Cocoa frosty pod rot fungus</name>
    <name type="synonym">Crinipellis roreri</name>
    <dbReference type="NCBI Taxonomy" id="1381753"/>
    <lineage>
        <taxon>Eukaryota</taxon>
        <taxon>Fungi</taxon>
        <taxon>Dikarya</taxon>
        <taxon>Basidiomycota</taxon>
        <taxon>Agaricomycotina</taxon>
        <taxon>Agaricomycetes</taxon>
        <taxon>Agaricomycetidae</taxon>
        <taxon>Agaricales</taxon>
        <taxon>Marasmiineae</taxon>
        <taxon>Marasmiaceae</taxon>
        <taxon>Moniliophthora</taxon>
    </lineage>
</organism>
<dbReference type="EMBL" id="AWSO01002649">
    <property type="protein sequence ID" value="ESK81173.1"/>
    <property type="molecule type" value="Genomic_DNA"/>
</dbReference>
<evidence type="ECO:0000313" key="2">
    <source>
        <dbReference type="Proteomes" id="UP000017559"/>
    </source>
</evidence>
<dbReference type="KEGG" id="mrr:Moror_14871"/>
<gene>
    <name evidence="1" type="ORF">Moror_14871</name>
</gene>
<dbReference type="HOGENOM" id="CLU_032060_0_0_1"/>
<name>V2W310_MONRO</name>
<keyword evidence="2" id="KW-1185">Reference proteome</keyword>
<dbReference type="OrthoDB" id="3110780at2759"/>
<proteinExistence type="predicted"/>
<protein>
    <submittedName>
        <fullName evidence="1">Uncharacterized protein</fullName>
    </submittedName>
</protein>
<comment type="caution">
    <text evidence="1">The sequence shown here is derived from an EMBL/GenBank/DDBJ whole genome shotgun (WGS) entry which is preliminary data.</text>
</comment>
<dbReference type="Proteomes" id="UP000017559">
    <property type="component" value="Unassembled WGS sequence"/>
</dbReference>
<dbReference type="AlphaFoldDB" id="V2W310"/>